<gene>
    <name evidence="2" type="ORF">J2S18_001994</name>
</gene>
<evidence type="ECO:0000256" key="1">
    <source>
        <dbReference type="SAM" id="Coils"/>
    </source>
</evidence>
<protein>
    <submittedName>
        <fullName evidence="2">House-cleaning noncanonical NTP pyrophosphatase (MazG superfamily)</fullName>
    </submittedName>
</protein>
<accession>A0ABT9UUR4</accession>
<name>A0ABT9UUR4_9FIRM</name>
<keyword evidence="3" id="KW-1185">Reference proteome</keyword>
<feature type="coiled-coil region" evidence="1">
    <location>
        <begin position="1"/>
        <end position="34"/>
    </location>
</feature>
<evidence type="ECO:0000313" key="2">
    <source>
        <dbReference type="EMBL" id="MDQ0150058.1"/>
    </source>
</evidence>
<evidence type="ECO:0000313" key="3">
    <source>
        <dbReference type="Proteomes" id="UP001228504"/>
    </source>
</evidence>
<proteinExistence type="predicted"/>
<reference evidence="2 3" key="1">
    <citation type="submission" date="2023-07" db="EMBL/GenBank/DDBJ databases">
        <title>Genomic Encyclopedia of Type Strains, Phase IV (KMG-IV): sequencing the most valuable type-strain genomes for metagenomic binning, comparative biology and taxonomic classification.</title>
        <authorList>
            <person name="Goeker M."/>
        </authorList>
    </citation>
    <scope>NUCLEOTIDE SEQUENCE [LARGE SCALE GENOMIC DNA]</scope>
    <source>
        <strain evidence="2 3">DSM 20694</strain>
    </source>
</reference>
<sequence length="131" mass="15140">MKEYTNTLKECLNEIELNNEAAEVTKKLSSEESEDLTDAIELVEGLTELKRTNNKKFMEFKKEILRATGKLSNEELENALNDVKNDLVCEDKGAGEIPTPKDEINGMNEVFELEKEVYRKLYKLENKYTKD</sequence>
<dbReference type="Proteomes" id="UP001228504">
    <property type="component" value="Unassembled WGS sequence"/>
</dbReference>
<organism evidence="2 3">
    <name type="scientific">Eubacterium multiforme</name>
    <dbReference type="NCBI Taxonomy" id="83339"/>
    <lineage>
        <taxon>Bacteria</taxon>
        <taxon>Bacillati</taxon>
        <taxon>Bacillota</taxon>
        <taxon>Clostridia</taxon>
        <taxon>Eubacteriales</taxon>
        <taxon>Eubacteriaceae</taxon>
        <taxon>Eubacterium</taxon>
    </lineage>
</organism>
<dbReference type="RefSeq" id="WP_307486388.1">
    <property type="nucleotide sequence ID" value="NZ_JAUSUF010000006.1"/>
</dbReference>
<dbReference type="EMBL" id="JAUSUF010000006">
    <property type="protein sequence ID" value="MDQ0150058.1"/>
    <property type="molecule type" value="Genomic_DNA"/>
</dbReference>
<comment type="caution">
    <text evidence="2">The sequence shown here is derived from an EMBL/GenBank/DDBJ whole genome shotgun (WGS) entry which is preliminary data.</text>
</comment>
<keyword evidence="1" id="KW-0175">Coiled coil</keyword>